<evidence type="ECO:0000259" key="7">
    <source>
        <dbReference type="PROSITE" id="PS50106"/>
    </source>
</evidence>
<dbReference type="InterPro" id="IPR001940">
    <property type="entry name" value="Peptidase_S1C"/>
</dbReference>
<protein>
    <submittedName>
        <fullName evidence="8">Trypsin-like peptidase domain-containing protein</fullName>
    </submittedName>
</protein>
<evidence type="ECO:0000256" key="3">
    <source>
        <dbReference type="ARBA" id="ARBA00022801"/>
    </source>
</evidence>
<feature type="region of interest" description="Disordered" evidence="5">
    <location>
        <begin position="1"/>
        <end position="32"/>
    </location>
</feature>
<dbReference type="InterPro" id="IPR051201">
    <property type="entry name" value="Chloro_Bact_Ser_Proteases"/>
</dbReference>
<dbReference type="EMBL" id="CP147407">
    <property type="protein sequence ID" value="WXB96381.1"/>
    <property type="molecule type" value="Genomic_DNA"/>
</dbReference>
<gene>
    <name evidence="8" type="ORF">WCV65_17865</name>
</gene>
<evidence type="ECO:0000313" key="8">
    <source>
        <dbReference type="EMBL" id="WXB96381.1"/>
    </source>
</evidence>
<dbReference type="Pfam" id="PF13180">
    <property type="entry name" value="PDZ_2"/>
    <property type="match status" value="1"/>
</dbReference>
<feature type="transmembrane region" description="Helical" evidence="6">
    <location>
        <begin position="33"/>
        <end position="54"/>
    </location>
</feature>
<accession>A0ABZ2NFE1</accession>
<dbReference type="Pfam" id="PF13365">
    <property type="entry name" value="Trypsin_2"/>
    <property type="match status" value="1"/>
</dbReference>
<dbReference type="PROSITE" id="PS50106">
    <property type="entry name" value="PDZ"/>
    <property type="match status" value="1"/>
</dbReference>
<dbReference type="PANTHER" id="PTHR43343:SF3">
    <property type="entry name" value="PROTEASE DO-LIKE 8, CHLOROPLASTIC"/>
    <property type="match status" value="1"/>
</dbReference>
<organism evidence="8 9">
    <name type="scientific">Metabacillus sediminis</name>
    <dbReference type="NCBI Taxonomy" id="3117746"/>
    <lineage>
        <taxon>Bacteria</taxon>
        <taxon>Bacillati</taxon>
        <taxon>Bacillota</taxon>
        <taxon>Bacilli</taxon>
        <taxon>Bacillales</taxon>
        <taxon>Bacillaceae</taxon>
        <taxon>Metabacillus</taxon>
    </lineage>
</organism>
<dbReference type="SUPFAM" id="SSF50494">
    <property type="entry name" value="Trypsin-like serine proteases"/>
    <property type="match status" value="1"/>
</dbReference>
<dbReference type="Gene3D" id="2.30.42.10">
    <property type="match status" value="1"/>
</dbReference>
<keyword evidence="9" id="KW-1185">Reference proteome</keyword>
<name>A0ABZ2NFE1_9BACI</name>
<evidence type="ECO:0000256" key="6">
    <source>
        <dbReference type="SAM" id="Phobius"/>
    </source>
</evidence>
<dbReference type="InterPro" id="IPR036034">
    <property type="entry name" value="PDZ_sf"/>
</dbReference>
<keyword evidence="6" id="KW-0812">Transmembrane</keyword>
<comment type="similarity">
    <text evidence="1">Belongs to the peptidase S1C family.</text>
</comment>
<feature type="domain" description="PDZ" evidence="7">
    <location>
        <begin position="293"/>
        <end position="396"/>
    </location>
</feature>
<dbReference type="PANTHER" id="PTHR43343">
    <property type="entry name" value="PEPTIDASE S12"/>
    <property type="match status" value="1"/>
</dbReference>
<evidence type="ECO:0000256" key="5">
    <source>
        <dbReference type="SAM" id="MobiDB-lite"/>
    </source>
</evidence>
<dbReference type="Gene3D" id="2.40.10.10">
    <property type="entry name" value="Trypsin-like serine proteases"/>
    <property type="match status" value="2"/>
</dbReference>
<feature type="compositionally biased region" description="Low complexity" evidence="5">
    <location>
        <begin position="61"/>
        <end position="77"/>
    </location>
</feature>
<dbReference type="SUPFAM" id="SSF50156">
    <property type="entry name" value="PDZ domain-like"/>
    <property type="match status" value="1"/>
</dbReference>
<sequence>MGYYDEHSNHNEESSSRYGGGKKPSKPSRWKPVLSSITSGVVGGMIVLGVYPMLDKQQESPAVQSAPTQQTASQSASKSTNVQAVSHSTNVADVAEKLSPAIVGIANLQQSQESFSNTAKESGTGSGVIFKKDGKDAFILTNNHVVEGAQSLDVSFSNGKKVKGELVGADPLTDLAVIRINAEAAPSVAPIGDSSKLRAGEKVIAIGNPLGIEFSRTVTEGIISGTNRSIQIDTSKGPWELNVLQTDAAINPGNSGGPLINMNGEVIGINSLKISQNGVEGLGFAIPSNDVMPVAKQLMEKGQIDRPFLGVSLGDIEQIPPQVAGEQLGLPEGMTTGVYLDSIQSGSPAEKGGLERGDVITALDGKKVKNSSELRKYLYESKSIGDKVQVTIYRDGKKQEVTLTLTAQE</sequence>
<dbReference type="InterPro" id="IPR043504">
    <property type="entry name" value="Peptidase_S1_PA_chymotrypsin"/>
</dbReference>
<dbReference type="SMART" id="SM00228">
    <property type="entry name" value="PDZ"/>
    <property type="match status" value="1"/>
</dbReference>
<dbReference type="CDD" id="cd06781">
    <property type="entry name" value="cpPDZ_BsHtra-like"/>
    <property type="match status" value="1"/>
</dbReference>
<feature type="compositionally biased region" description="Basic and acidic residues" evidence="5">
    <location>
        <begin position="1"/>
        <end position="15"/>
    </location>
</feature>
<dbReference type="Proteomes" id="UP001377337">
    <property type="component" value="Chromosome"/>
</dbReference>
<keyword evidence="2" id="KW-0645">Protease</keyword>
<evidence type="ECO:0000256" key="2">
    <source>
        <dbReference type="ARBA" id="ARBA00022670"/>
    </source>
</evidence>
<keyword evidence="4" id="KW-0720">Serine protease</keyword>
<reference evidence="8 9" key="1">
    <citation type="submission" date="2024-02" db="EMBL/GenBank/DDBJ databases">
        <title>Seven novel Bacillus-like species.</title>
        <authorList>
            <person name="Liu G."/>
        </authorList>
    </citation>
    <scope>NUCLEOTIDE SEQUENCE [LARGE SCALE GENOMIC DNA]</scope>
    <source>
        <strain evidence="8 9">FJAT-52054</strain>
    </source>
</reference>
<dbReference type="RefSeq" id="WP_338778350.1">
    <property type="nucleotide sequence ID" value="NZ_CP147407.1"/>
</dbReference>
<feature type="region of interest" description="Disordered" evidence="5">
    <location>
        <begin position="59"/>
        <end position="84"/>
    </location>
</feature>
<evidence type="ECO:0000256" key="4">
    <source>
        <dbReference type="ARBA" id="ARBA00022825"/>
    </source>
</evidence>
<keyword evidence="6" id="KW-0472">Membrane</keyword>
<dbReference type="PRINTS" id="PR00834">
    <property type="entry name" value="PROTEASES2C"/>
</dbReference>
<dbReference type="InterPro" id="IPR009003">
    <property type="entry name" value="Peptidase_S1_PA"/>
</dbReference>
<proteinExistence type="inferred from homology"/>
<evidence type="ECO:0000256" key="1">
    <source>
        <dbReference type="ARBA" id="ARBA00010541"/>
    </source>
</evidence>
<keyword evidence="3" id="KW-0378">Hydrolase</keyword>
<evidence type="ECO:0000313" key="9">
    <source>
        <dbReference type="Proteomes" id="UP001377337"/>
    </source>
</evidence>
<keyword evidence="6" id="KW-1133">Transmembrane helix</keyword>
<dbReference type="InterPro" id="IPR001478">
    <property type="entry name" value="PDZ"/>
</dbReference>